<dbReference type="InterPro" id="IPR021858">
    <property type="entry name" value="Fun_TF"/>
</dbReference>
<evidence type="ECO:0000256" key="2">
    <source>
        <dbReference type="ARBA" id="ARBA00023242"/>
    </source>
</evidence>
<dbReference type="EMBL" id="MPUK01000004">
    <property type="protein sequence ID" value="ONH67503.1"/>
    <property type="molecule type" value="Genomic_DNA"/>
</dbReference>
<dbReference type="Pfam" id="PF11951">
    <property type="entry name" value="Fungal_trans_2"/>
    <property type="match status" value="1"/>
</dbReference>
<accession>A0A1V2L6L2</accession>
<dbReference type="OMA" id="KWMNNPV"/>
<dbReference type="STRING" id="36022.A0A1V2L6L2"/>
<evidence type="ECO:0000256" key="1">
    <source>
        <dbReference type="ARBA" id="ARBA00004123"/>
    </source>
</evidence>
<dbReference type="InterPro" id="IPR036864">
    <property type="entry name" value="Zn2-C6_fun-type_DNA-bd_sf"/>
</dbReference>
<dbReference type="Proteomes" id="UP000189513">
    <property type="component" value="Unassembled WGS sequence"/>
</dbReference>
<dbReference type="SUPFAM" id="SSF57701">
    <property type="entry name" value="Zn2/Cys6 DNA-binding domain"/>
    <property type="match status" value="1"/>
</dbReference>
<gene>
    <name evidence="4" type="ORF">BON22_2733</name>
</gene>
<evidence type="ECO:0000259" key="3">
    <source>
        <dbReference type="PROSITE" id="PS50048"/>
    </source>
</evidence>
<sequence length="578" mass="65292">MGDITYHDYQQILDLGGEDQVLKQRRARRKFKKSTNGCLSCKQKRKKCDEIKPNCTTCVRRGITCVWPDKVNRGTSTRHDNTTTDFVDVSKIPTVNENQNGDPMQHDGSLNNQQEQQDNQIFDLSFTDDPLLYEFLHLQSVIKEEDNESVESCRSSSSSSAPRIYDEFEHTLPGIQLTREEAKCYDAFVSTFLPSITPAHCDPLLSPMTILLPYALTSVTVREIFLACGATQLAYSDDEFKGKSYQRYVKVVGLLVSDIQQSADGCEDHLFIAVQLLQTLCLRDKSLGLNATKSAGHLAAAYEIIKKRFLKSATTYSSSSSSASGLQFSSLDRILTEHFIFNFSITLILCRHDKLSKVPSPFHFFEQFGGMLTRPSRPNATSPKDEWRNHPILGVSLKAHEICTKCTWLVRTQTLPLSSQDMLRALDLREQTMSELARLTGLINEELTSNPQKQSIAYAKAKLYGASIVLRKLLNPALLITDDEIQSDVLLMIDEMKYSRALDKEHLLSMWAMFICGSVAIKQEHRDFIQQGFETVSSSIRSSLAQKVLRYLNIVWEEEDPVGLVFLFDTTVLDIVCT</sequence>
<dbReference type="GO" id="GO:0008270">
    <property type="term" value="F:zinc ion binding"/>
    <property type="evidence" value="ECO:0007669"/>
    <property type="project" value="InterPro"/>
</dbReference>
<evidence type="ECO:0000313" key="4">
    <source>
        <dbReference type="EMBL" id="ONH67503.1"/>
    </source>
</evidence>
<comment type="subcellular location">
    <subcellularLocation>
        <location evidence="1">Nucleus</location>
    </subcellularLocation>
</comment>
<dbReference type="InterPro" id="IPR001138">
    <property type="entry name" value="Zn2Cys6_DnaBD"/>
</dbReference>
<name>A0A1V2L6L2_CYBFA</name>
<dbReference type="Gene3D" id="4.10.240.10">
    <property type="entry name" value="Zn(2)-C6 fungal-type DNA-binding domain"/>
    <property type="match status" value="1"/>
</dbReference>
<reference evidence="5" key="1">
    <citation type="journal article" date="2017" name="Genome Announc.">
        <title>Genome sequences of Cyberlindnera fabianii 65, Pichia kudriavzevii 129, and Saccharomyces cerevisiae 131 isolated from fermented masau fruits in Zimbabwe.</title>
        <authorList>
            <person name="van Rijswijck I.M.H."/>
            <person name="Derks M.F.L."/>
            <person name="Abee T."/>
            <person name="de Ridder D."/>
            <person name="Smid E.J."/>
        </authorList>
    </citation>
    <scope>NUCLEOTIDE SEQUENCE [LARGE SCALE GENOMIC DNA]</scope>
    <source>
        <strain evidence="5">65</strain>
    </source>
</reference>
<dbReference type="GO" id="GO:0005634">
    <property type="term" value="C:nucleus"/>
    <property type="evidence" value="ECO:0007669"/>
    <property type="project" value="UniProtKB-SubCell"/>
</dbReference>
<dbReference type="GO" id="GO:0000981">
    <property type="term" value="F:DNA-binding transcription factor activity, RNA polymerase II-specific"/>
    <property type="evidence" value="ECO:0007669"/>
    <property type="project" value="InterPro"/>
</dbReference>
<dbReference type="Pfam" id="PF00172">
    <property type="entry name" value="Zn_clus"/>
    <property type="match status" value="1"/>
</dbReference>
<dbReference type="VEuPathDB" id="FungiDB:BON22_2733"/>
<dbReference type="AlphaFoldDB" id="A0A1V2L6L2"/>
<organism evidence="4 5">
    <name type="scientific">Cyberlindnera fabianii</name>
    <name type="common">Yeast</name>
    <name type="synonym">Hansenula fabianii</name>
    <dbReference type="NCBI Taxonomy" id="36022"/>
    <lineage>
        <taxon>Eukaryota</taxon>
        <taxon>Fungi</taxon>
        <taxon>Dikarya</taxon>
        <taxon>Ascomycota</taxon>
        <taxon>Saccharomycotina</taxon>
        <taxon>Saccharomycetes</taxon>
        <taxon>Phaffomycetales</taxon>
        <taxon>Phaffomycetaceae</taxon>
        <taxon>Cyberlindnera</taxon>
    </lineage>
</organism>
<proteinExistence type="predicted"/>
<feature type="domain" description="Zn(2)-C6 fungal-type" evidence="3">
    <location>
        <begin position="37"/>
        <end position="67"/>
    </location>
</feature>
<dbReference type="SMART" id="SM00066">
    <property type="entry name" value="GAL4"/>
    <property type="match status" value="1"/>
</dbReference>
<dbReference type="PROSITE" id="PS00463">
    <property type="entry name" value="ZN2_CY6_FUNGAL_1"/>
    <property type="match status" value="1"/>
</dbReference>
<protein>
    <submittedName>
        <fullName evidence="4">Zinc finger protein 1</fullName>
    </submittedName>
</protein>
<keyword evidence="5" id="KW-1185">Reference proteome</keyword>
<dbReference type="PANTHER" id="PTHR37534:SF46">
    <property type="entry name" value="ZN(II)2CYS6 TRANSCRIPTION FACTOR (EUROFUNG)"/>
    <property type="match status" value="1"/>
</dbReference>
<dbReference type="PANTHER" id="PTHR37534">
    <property type="entry name" value="TRANSCRIPTIONAL ACTIVATOR PROTEIN UGA3"/>
    <property type="match status" value="1"/>
</dbReference>
<evidence type="ECO:0000313" key="5">
    <source>
        <dbReference type="Proteomes" id="UP000189513"/>
    </source>
</evidence>
<dbReference type="CDD" id="cd00067">
    <property type="entry name" value="GAL4"/>
    <property type="match status" value="1"/>
</dbReference>
<keyword evidence="2" id="KW-0539">Nucleus</keyword>
<dbReference type="PROSITE" id="PS50048">
    <property type="entry name" value="ZN2_CY6_FUNGAL_2"/>
    <property type="match status" value="1"/>
</dbReference>
<comment type="caution">
    <text evidence="4">The sequence shown here is derived from an EMBL/GenBank/DDBJ whole genome shotgun (WGS) entry which is preliminary data.</text>
</comment>